<accession>A0A9W8HI82</accession>
<feature type="compositionally biased region" description="Low complexity" evidence="3">
    <location>
        <begin position="33"/>
        <end position="46"/>
    </location>
</feature>
<feature type="compositionally biased region" description="Polar residues" evidence="3">
    <location>
        <begin position="138"/>
        <end position="150"/>
    </location>
</feature>
<evidence type="ECO:0000313" key="7">
    <source>
        <dbReference type="Proteomes" id="UP001140172"/>
    </source>
</evidence>
<gene>
    <name evidence="6" type="ORF">GGI15_001319</name>
</gene>
<dbReference type="PANTHER" id="PTHR22595:SF79">
    <property type="entry name" value="CHITINASE 12"/>
    <property type="match status" value="1"/>
</dbReference>
<dbReference type="OrthoDB" id="5985073at2759"/>
<dbReference type="CDD" id="cd00325">
    <property type="entry name" value="chitinase_GH19"/>
    <property type="match status" value="1"/>
</dbReference>
<feature type="compositionally biased region" description="Low complexity" evidence="3">
    <location>
        <begin position="116"/>
        <end position="125"/>
    </location>
</feature>
<feature type="region of interest" description="Disordered" evidence="3">
    <location>
        <begin position="33"/>
        <end position="60"/>
    </location>
</feature>
<sequence length="400" mass="42203">MVLFTNVASLLVAMLAAGSQVARAFPQPQDAAADSTDVAAADNTNAQGNTGDAQAGGACDSTKDRIVCDTDHSMLFCSNNEWVQFSNCTTGTVCKDGMCVYPESESAGNGNDEEAAATPASSEPAGDQTDAAADEQQESPASDDQAAAETTQDETNQDQSSSPVAEASSSVPDDSSEGGNDSSSSGGGGSSGDNYGITCDKFSEAVTKAGDAIGQKYPAPSDAQCQSFLKGMPDGDIASAREAAMFLANILWESDGLQAKEEYACQDMPDWCSQQYVTPEDVEGQTYWGRGYIQLSWHYNYADASEGLYGDDRLAKDTAQVASNEDIAWAVSFWFWKDRVRSDPGVQEGNFGASINKINGGLECNGGGAADKAKKRYEMYKVVLPIFDPNESPKESGCYN</sequence>
<dbReference type="GO" id="GO:0006952">
    <property type="term" value="P:defense response"/>
    <property type="evidence" value="ECO:0007669"/>
    <property type="project" value="UniProtKB-KW"/>
</dbReference>
<dbReference type="InterPro" id="IPR023346">
    <property type="entry name" value="Lysozyme-like_dom_sf"/>
</dbReference>
<feature type="region of interest" description="Disordered" evidence="3">
    <location>
        <begin position="104"/>
        <end position="192"/>
    </location>
</feature>
<dbReference type="Proteomes" id="UP001140172">
    <property type="component" value="Unassembled WGS sequence"/>
</dbReference>
<proteinExistence type="predicted"/>
<evidence type="ECO:0000313" key="6">
    <source>
        <dbReference type="EMBL" id="KAJ2786691.1"/>
    </source>
</evidence>
<dbReference type="SUPFAM" id="SSF53955">
    <property type="entry name" value="Lysozyme-like"/>
    <property type="match status" value="1"/>
</dbReference>
<feature type="chain" id="PRO_5040898953" description="Glycoside hydrolase family 19 catalytic domain-containing protein" evidence="4">
    <location>
        <begin position="25"/>
        <end position="400"/>
    </location>
</feature>
<evidence type="ECO:0000259" key="5">
    <source>
        <dbReference type="Pfam" id="PF00182"/>
    </source>
</evidence>
<organism evidence="6 7">
    <name type="scientific">Coemansia interrupta</name>
    <dbReference type="NCBI Taxonomy" id="1126814"/>
    <lineage>
        <taxon>Eukaryota</taxon>
        <taxon>Fungi</taxon>
        <taxon>Fungi incertae sedis</taxon>
        <taxon>Zoopagomycota</taxon>
        <taxon>Kickxellomycotina</taxon>
        <taxon>Kickxellomycetes</taxon>
        <taxon>Kickxellales</taxon>
        <taxon>Kickxellaceae</taxon>
        <taxon>Coemansia</taxon>
    </lineage>
</organism>
<dbReference type="GO" id="GO:0006032">
    <property type="term" value="P:chitin catabolic process"/>
    <property type="evidence" value="ECO:0007669"/>
    <property type="project" value="InterPro"/>
</dbReference>
<feature type="domain" description="Glycoside hydrolase family 19 catalytic" evidence="5">
    <location>
        <begin position="267"/>
        <end position="381"/>
    </location>
</feature>
<feature type="signal peptide" evidence="4">
    <location>
        <begin position="1"/>
        <end position="24"/>
    </location>
</feature>
<dbReference type="Gene3D" id="1.10.530.10">
    <property type="match status" value="1"/>
</dbReference>
<evidence type="ECO:0000256" key="3">
    <source>
        <dbReference type="SAM" id="MobiDB-lite"/>
    </source>
</evidence>
<dbReference type="GO" id="GO:0016998">
    <property type="term" value="P:cell wall macromolecule catabolic process"/>
    <property type="evidence" value="ECO:0007669"/>
    <property type="project" value="InterPro"/>
</dbReference>
<dbReference type="InterPro" id="IPR000726">
    <property type="entry name" value="Glyco_hydro_19_cat"/>
</dbReference>
<dbReference type="Pfam" id="PF00182">
    <property type="entry name" value="Glyco_hydro_19"/>
    <property type="match status" value="1"/>
</dbReference>
<evidence type="ECO:0000256" key="2">
    <source>
        <dbReference type="ARBA" id="ARBA00023157"/>
    </source>
</evidence>
<reference evidence="6" key="1">
    <citation type="submission" date="2022-07" db="EMBL/GenBank/DDBJ databases">
        <title>Phylogenomic reconstructions and comparative analyses of Kickxellomycotina fungi.</title>
        <authorList>
            <person name="Reynolds N.K."/>
            <person name="Stajich J.E."/>
            <person name="Barry K."/>
            <person name="Grigoriev I.V."/>
            <person name="Crous P."/>
            <person name="Smith M.E."/>
        </authorList>
    </citation>
    <scope>NUCLEOTIDE SEQUENCE</scope>
    <source>
        <strain evidence="6">BCRC 34489</strain>
    </source>
</reference>
<name>A0A9W8HI82_9FUNG</name>
<dbReference type="PANTHER" id="PTHR22595">
    <property type="entry name" value="CHITINASE-RELATED"/>
    <property type="match status" value="1"/>
</dbReference>
<dbReference type="EMBL" id="JANBUM010000048">
    <property type="protein sequence ID" value="KAJ2786691.1"/>
    <property type="molecule type" value="Genomic_DNA"/>
</dbReference>
<evidence type="ECO:0000256" key="1">
    <source>
        <dbReference type="ARBA" id="ARBA00022821"/>
    </source>
</evidence>
<keyword evidence="4" id="KW-0732">Signal</keyword>
<feature type="compositionally biased region" description="Low complexity" evidence="3">
    <location>
        <begin position="160"/>
        <end position="184"/>
    </location>
</feature>
<evidence type="ECO:0000256" key="4">
    <source>
        <dbReference type="SAM" id="SignalP"/>
    </source>
</evidence>
<protein>
    <recommendedName>
        <fullName evidence="5">Glycoside hydrolase family 19 catalytic domain-containing protein</fullName>
    </recommendedName>
</protein>
<keyword evidence="7" id="KW-1185">Reference proteome</keyword>
<keyword evidence="1" id="KW-0611">Plant defense</keyword>
<dbReference type="GO" id="GO:0004568">
    <property type="term" value="F:chitinase activity"/>
    <property type="evidence" value="ECO:0007669"/>
    <property type="project" value="InterPro"/>
</dbReference>
<comment type="caution">
    <text evidence="6">The sequence shown here is derived from an EMBL/GenBank/DDBJ whole genome shotgun (WGS) entry which is preliminary data.</text>
</comment>
<keyword evidence="2" id="KW-1015">Disulfide bond</keyword>
<dbReference type="AlphaFoldDB" id="A0A9W8HI82"/>